<dbReference type="Proteomes" id="UP000249467">
    <property type="component" value="Unassembled WGS sequence"/>
</dbReference>
<feature type="transmembrane region" description="Helical" evidence="1">
    <location>
        <begin position="63"/>
        <end position="81"/>
    </location>
</feature>
<keyword evidence="1" id="KW-0472">Membrane</keyword>
<evidence type="ECO:0000313" key="3">
    <source>
        <dbReference type="Proteomes" id="UP000249467"/>
    </source>
</evidence>
<dbReference type="EMBL" id="QBML01000025">
    <property type="protein sequence ID" value="PZO38155.1"/>
    <property type="molecule type" value="Genomic_DNA"/>
</dbReference>
<evidence type="ECO:0000256" key="1">
    <source>
        <dbReference type="SAM" id="Phobius"/>
    </source>
</evidence>
<sequence>MQFYWTINQIPELAGLTPEQTKEAWQFCYKKYAFKHWESWVSLFVLGILVAVGTRYLGIIGAAIAGGIGGGIFGLTATNVLRPHLQDYVSNHFTTTSSSTEDFSGN</sequence>
<protein>
    <submittedName>
        <fullName evidence="2">Uncharacterized protein</fullName>
    </submittedName>
</protein>
<accession>A0A2W4XU35</accession>
<reference evidence="2 3" key="1">
    <citation type="submission" date="2018-04" db="EMBL/GenBank/DDBJ databases">
        <authorList>
            <person name="Go L.Y."/>
            <person name="Mitchell J.A."/>
        </authorList>
    </citation>
    <scope>NUCLEOTIDE SEQUENCE [LARGE SCALE GENOMIC DNA]</scope>
    <source>
        <strain evidence="2">ULC066bin1</strain>
    </source>
</reference>
<evidence type="ECO:0000313" key="2">
    <source>
        <dbReference type="EMBL" id="PZO38155.1"/>
    </source>
</evidence>
<proteinExistence type="predicted"/>
<feature type="transmembrane region" description="Helical" evidence="1">
    <location>
        <begin position="40"/>
        <end position="57"/>
    </location>
</feature>
<keyword evidence="1" id="KW-1133">Transmembrane helix</keyword>
<gene>
    <name evidence="2" type="ORF">DCF19_16930</name>
</gene>
<keyword evidence="1" id="KW-0812">Transmembrane</keyword>
<dbReference type="AlphaFoldDB" id="A0A2W4XU35"/>
<comment type="caution">
    <text evidence="2">The sequence shown here is derived from an EMBL/GenBank/DDBJ whole genome shotgun (WGS) entry which is preliminary data.</text>
</comment>
<reference evidence="2 3" key="2">
    <citation type="submission" date="2018-06" db="EMBL/GenBank/DDBJ databases">
        <title>Metagenomic assembly of (sub)arctic Cyanobacteria and their associated microbiome from non-axenic cultures.</title>
        <authorList>
            <person name="Baurain D."/>
        </authorList>
    </citation>
    <scope>NUCLEOTIDE SEQUENCE [LARGE SCALE GENOMIC DNA]</scope>
    <source>
        <strain evidence="2">ULC066bin1</strain>
    </source>
</reference>
<name>A0A2W4XU35_9CYAN</name>
<organism evidence="2 3">
    <name type="scientific">Pseudanabaena frigida</name>
    <dbReference type="NCBI Taxonomy" id="945775"/>
    <lineage>
        <taxon>Bacteria</taxon>
        <taxon>Bacillati</taxon>
        <taxon>Cyanobacteriota</taxon>
        <taxon>Cyanophyceae</taxon>
        <taxon>Pseudanabaenales</taxon>
        <taxon>Pseudanabaenaceae</taxon>
        <taxon>Pseudanabaena</taxon>
    </lineage>
</organism>